<protein>
    <recommendedName>
        <fullName evidence="3">LPS export ABC transporter periplasmic protein LptC</fullName>
    </recommendedName>
</protein>
<dbReference type="GO" id="GO:0005886">
    <property type="term" value="C:plasma membrane"/>
    <property type="evidence" value="ECO:0007669"/>
    <property type="project" value="InterPro"/>
</dbReference>
<dbReference type="eggNOG" id="COG5373">
    <property type="taxonomic scope" value="Bacteria"/>
</dbReference>
<reference evidence="2" key="1">
    <citation type="submission" date="2006-03" db="EMBL/GenBank/DDBJ databases">
        <title>Complete genome sequence of Gemmatimonas aurantiaca T-27 that represents a novel phylum Gemmatimonadetes.</title>
        <authorList>
            <person name="Takasaki K."/>
            <person name="Ichikawa N."/>
            <person name="Miura H."/>
            <person name="Matsushita S."/>
            <person name="Watanabe Y."/>
            <person name="Oguchi A."/>
            <person name="Ankai A."/>
            <person name="Yashiro I."/>
            <person name="Takahashi M."/>
            <person name="Terui Y."/>
            <person name="Fukui S."/>
            <person name="Yokoyama H."/>
            <person name="Tanikawa S."/>
            <person name="Hanada S."/>
            <person name="Kamagata Y."/>
            <person name="Fujita N."/>
        </authorList>
    </citation>
    <scope>NUCLEOTIDE SEQUENCE [LARGE SCALE GENOMIC DNA]</scope>
    <source>
        <strain evidence="2">T-27 / DSM 14586 / JCM 11422 / NBRC 100505</strain>
    </source>
</reference>
<evidence type="ECO:0000313" key="2">
    <source>
        <dbReference type="Proteomes" id="UP000002209"/>
    </source>
</evidence>
<dbReference type="KEGG" id="gau:GAU_1620"/>
<evidence type="ECO:0000313" key="1">
    <source>
        <dbReference type="EMBL" id="BAH38662.1"/>
    </source>
</evidence>
<gene>
    <name evidence="1" type="ordered locus">GAU_1620</name>
</gene>
<accession>C1A8V2</accession>
<sequence length="204" mass="22381">MHIGPFAARVRDASWQRLTGRAMMVMAGVVMLAGAACPRKGKAKAKAPVAAKSLLPDSADQIAFGARVVLTDKGVSKGELLADTSFTYDDGTRLELRRINLTFYNSLGQKDGVMTSRAGTYNMRLSRIEARGDVVVVREDGKRLTSQQLVFDQVRNQFFTDSAFVLNEPNKVFTGMGFESDPRLTNFRCLKECKGAAPVQVPTR</sequence>
<dbReference type="EMBL" id="AP009153">
    <property type="protein sequence ID" value="BAH38662.1"/>
    <property type="molecule type" value="Genomic_DNA"/>
</dbReference>
<dbReference type="RefSeq" id="WP_012683109.1">
    <property type="nucleotide sequence ID" value="NC_012489.1"/>
</dbReference>
<evidence type="ECO:0008006" key="3">
    <source>
        <dbReference type="Google" id="ProtNLM"/>
    </source>
</evidence>
<dbReference type="InterPro" id="IPR026265">
    <property type="entry name" value="LptC"/>
</dbReference>
<dbReference type="Gene3D" id="2.60.450.10">
    <property type="entry name" value="Lipopolysaccharide (LPS) transport protein A like domain"/>
    <property type="match status" value="1"/>
</dbReference>
<dbReference type="AlphaFoldDB" id="C1A8V2"/>
<organism evidence="1 2">
    <name type="scientific">Gemmatimonas aurantiaca (strain DSM 14586 / JCM 11422 / NBRC 100505 / T-27)</name>
    <dbReference type="NCBI Taxonomy" id="379066"/>
    <lineage>
        <taxon>Bacteria</taxon>
        <taxon>Pseudomonadati</taxon>
        <taxon>Gemmatimonadota</taxon>
        <taxon>Gemmatimonadia</taxon>
        <taxon>Gemmatimonadales</taxon>
        <taxon>Gemmatimonadaceae</taxon>
        <taxon>Gemmatimonas</taxon>
    </lineage>
</organism>
<dbReference type="OrthoDB" id="9812080at2"/>
<dbReference type="GO" id="GO:0015221">
    <property type="term" value="F:lipopolysaccharide transmembrane transporter activity"/>
    <property type="evidence" value="ECO:0007669"/>
    <property type="project" value="InterPro"/>
</dbReference>
<dbReference type="Proteomes" id="UP000002209">
    <property type="component" value="Chromosome"/>
</dbReference>
<keyword evidence="2" id="KW-1185">Reference proteome</keyword>
<proteinExistence type="predicted"/>
<dbReference type="STRING" id="379066.GAU_1620"/>
<dbReference type="NCBIfam" id="TIGR04409">
    <property type="entry name" value="LptC_YrbK"/>
    <property type="match status" value="1"/>
</dbReference>
<name>C1A8V2_GEMAT</name>
<dbReference type="InterPro" id="IPR010664">
    <property type="entry name" value="LipoPS_assembly_LptC-rel"/>
</dbReference>
<dbReference type="Pfam" id="PF06835">
    <property type="entry name" value="LptC"/>
    <property type="match status" value="1"/>
</dbReference>
<dbReference type="HOGENOM" id="CLU_1341643_0_0_0"/>